<dbReference type="Pfam" id="PF06841">
    <property type="entry name" value="Phage_T4_gp19"/>
    <property type="match status" value="1"/>
</dbReference>
<dbReference type="PANTHER" id="PTHR38009">
    <property type="entry name" value="CONSERVED HYPOTHETICAL PHAGE TAIL PROTEIN"/>
    <property type="match status" value="1"/>
</dbReference>
<accession>A0A4R2JBM1</accession>
<dbReference type="NCBIfam" id="TIGR02241">
    <property type="entry name" value="conserved hypothetical phage tail region protein"/>
    <property type="match status" value="1"/>
</dbReference>
<proteinExistence type="predicted"/>
<comment type="caution">
    <text evidence="1">The sequence shown here is derived from an EMBL/GenBank/DDBJ whole genome shotgun (WGS) entry which is preliminary data.</text>
</comment>
<dbReference type="RefSeq" id="WP_132121854.1">
    <property type="nucleotide sequence ID" value="NZ_SLWS01000007.1"/>
</dbReference>
<dbReference type="EMBL" id="SLWS01000007">
    <property type="protein sequence ID" value="TCO55777.1"/>
    <property type="molecule type" value="Genomic_DNA"/>
</dbReference>
<dbReference type="GO" id="GO:0005198">
    <property type="term" value="F:structural molecule activity"/>
    <property type="evidence" value="ECO:0007669"/>
    <property type="project" value="InterPro"/>
</dbReference>
<dbReference type="InterPro" id="IPR010667">
    <property type="entry name" value="Phage_T4_Gp19"/>
</dbReference>
<evidence type="ECO:0000313" key="1">
    <source>
        <dbReference type="EMBL" id="TCO55777.1"/>
    </source>
</evidence>
<dbReference type="InterPro" id="IPR011747">
    <property type="entry name" value="CHP02241"/>
</dbReference>
<evidence type="ECO:0000313" key="2">
    <source>
        <dbReference type="Proteomes" id="UP000295680"/>
    </source>
</evidence>
<organism evidence="1 2">
    <name type="scientific">Actinocrispum wychmicini</name>
    <dbReference type="NCBI Taxonomy" id="1213861"/>
    <lineage>
        <taxon>Bacteria</taxon>
        <taxon>Bacillati</taxon>
        <taxon>Actinomycetota</taxon>
        <taxon>Actinomycetes</taxon>
        <taxon>Pseudonocardiales</taxon>
        <taxon>Pseudonocardiaceae</taxon>
        <taxon>Actinocrispum</taxon>
    </lineage>
</organism>
<sequence>MTAPAGNDALITHRFGVQLGGITVESIQEISGLTVDQAVVEVPGVTSTGRPFIKKQPGATKGGEVTITRNLDPSSAFSDWIKQTLNEGAIKAARQNLTIEFMDNQGNTVRRIQLMNAWASKWEGPGLKAGDSTGATEKVTITFEEIQVQ</sequence>
<gene>
    <name evidence="1" type="ORF">EV192_107200</name>
</gene>
<reference evidence="1 2" key="1">
    <citation type="submission" date="2019-03" db="EMBL/GenBank/DDBJ databases">
        <title>Genomic Encyclopedia of Type Strains, Phase IV (KMG-IV): sequencing the most valuable type-strain genomes for metagenomic binning, comparative biology and taxonomic classification.</title>
        <authorList>
            <person name="Goeker M."/>
        </authorList>
    </citation>
    <scope>NUCLEOTIDE SEQUENCE [LARGE SCALE GENOMIC DNA]</scope>
    <source>
        <strain evidence="1 2">DSM 45934</strain>
    </source>
</reference>
<dbReference type="PANTHER" id="PTHR38009:SF1">
    <property type="entry name" value="CONSERVED HYPOTHETICAL PHAGE TAIL PROTEIN"/>
    <property type="match status" value="1"/>
</dbReference>
<keyword evidence="2" id="KW-1185">Reference proteome</keyword>
<protein>
    <submittedName>
        <fullName evidence="1">Phage tail-like protein</fullName>
    </submittedName>
</protein>
<dbReference type="OrthoDB" id="3470895at2"/>
<name>A0A4R2JBM1_9PSEU</name>
<dbReference type="Proteomes" id="UP000295680">
    <property type="component" value="Unassembled WGS sequence"/>
</dbReference>
<dbReference type="AlphaFoldDB" id="A0A4R2JBM1"/>